<proteinExistence type="predicted"/>
<comment type="caution">
    <text evidence="1">The sequence shown here is derived from an EMBL/GenBank/DDBJ whole genome shotgun (WGS) entry which is preliminary data.</text>
</comment>
<evidence type="ECO:0000313" key="2">
    <source>
        <dbReference type="Proteomes" id="UP000004982"/>
    </source>
</evidence>
<sequence>MCRDTCSGSCFSDDLNPFRGRLKYLSLNNLIFGGDAWLLSAEVDLD</sequence>
<protein>
    <submittedName>
        <fullName evidence="1">Uncharacterized protein</fullName>
    </submittedName>
</protein>
<dbReference type="AlphaFoldDB" id="A0AA36XKE1"/>
<name>A0AA36XKE1_9NEIS</name>
<gene>
    <name evidence="1" type="ORF">HMPREF9418_1564</name>
</gene>
<dbReference type="EMBL" id="AFQE01000075">
    <property type="protein sequence ID" value="EGQ76844.1"/>
    <property type="molecule type" value="Genomic_DNA"/>
</dbReference>
<dbReference type="Proteomes" id="UP000004982">
    <property type="component" value="Unassembled WGS sequence"/>
</dbReference>
<reference evidence="1 2" key="1">
    <citation type="submission" date="2011-05" db="EMBL/GenBank/DDBJ databases">
        <authorList>
            <person name="Muzny D."/>
            <person name="Qin X."/>
            <person name="Deng J."/>
            <person name="Jiang H."/>
            <person name="Liu Y."/>
            <person name="Qu J."/>
            <person name="Song X.-Z."/>
            <person name="Zhang L."/>
            <person name="Thornton R."/>
            <person name="Coyle M."/>
            <person name="Francisco L."/>
            <person name="Jackson L."/>
            <person name="Javaid M."/>
            <person name="Korchina V."/>
            <person name="Kovar C."/>
            <person name="Mata R."/>
            <person name="Mathew T."/>
            <person name="Ngo R."/>
            <person name="Nguyen L."/>
            <person name="Nguyen N."/>
            <person name="Okwuonu G."/>
            <person name="Ongeri F."/>
            <person name="Pham C."/>
            <person name="Simmons D."/>
            <person name="Wilczek-Boney K."/>
            <person name="Hale W."/>
            <person name="Jakkamsetti A."/>
            <person name="Pham P."/>
            <person name="Ruth R."/>
            <person name="San Lucas F."/>
            <person name="Warren J."/>
            <person name="Zhang J."/>
            <person name="Zhao Z."/>
            <person name="Zhou C."/>
            <person name="Zhu D."/>
            <person name="Lee S."/>
            <person name="Bess C."/>
            <person name="Blankenburg K."/>
            <person name="Forbes L."/>
            <person name="Fu Q."/>
            <person name="Gubbala S."/>
            <person name="Hirani K."/>
            <person name="Jayaseelan J.C."/>
            <person name="Lara F."/>
            <person name="Munidasa M."/>
            <person name="Palculict T."/>
            <person name="Patil S."/>
            <person name="Pu L.-L."/>
            <person name="Saada N."/>
            <person name="Tang L."/>
            <person name="Weissenberger G."/>
            <person name="Zhu Y."/>
            <person name="Hemphill L."/>
            <person name="Shang Y."/>
            <person name="Youmans B."/>
            <person name="Ayvaz T."/>
            <person name="Ross M."/>
            <person name="Santibanez J."/>
            <person name="Aqrawi P."/>
            <person name="Gross S."/>
            <person name="Joshi V."/>
            <person name="Fowler G."/>
            <person name="Nazareth L."/>
            <person name="Reid J."/>
            <person name="Worley K."/>
            <person name="Petrosino J."/>
            <person name="Highlander S."/>
            <person name="Gibbs R."/>
        </authorList>
    </citation>
    <scope>NUCLEOTIDE SEQUENCE [LARGE SCALE GENOMIC DNA]</scope>
    <source>
        <strain evidence="1 2">ATCC 33926</strain>
    </source>
</reference>
<evidence type="ECO:0000313" key="1">
    <source>
        <dbReference type="EMBL" id="EGQ76844.1"/>
    </source>
</evidence>
<organism evidence="1 2">
    <name type="scientific">Neisseria macacae ATCC 33926</name>
    <dbReference type="NCBI Taxonomy" id="997348"/>
    <lineage>
        <taxon>Bacteria</taxon>
        <taxon>Pseudomonadati</taxon>
        <taxon>Pseudomonadota</taxon>
        <taxon>Betaproteobacteria</taxon>
        <taxon>Neisseriales</taxon>
        <taxon>Neisseriaceae</taxon>
        <taxon>Neisseria</taxon>
    </lineage>
</organism>
<accession>A0AA36XKE1</accession>